<gene>
    <name evidence="1" type="ORF">QL112_016000</name>
</gene>
<dbReference type="RefSeq" id="WP_189761108.1">
    <property type="nucleotide sequence ID" value="NZ_CAWPOC010000103.1"/>
</dbReference>
<keyword evidence="2" id="KW-1185">Reference proteome</keyword>
<reference evidence="1 2" key="1">
    <citation type="journal article" date="2023" name="Access Microbiol">
        <title>The genome of a steinernematid-associated Pseudomonas piscis bacterium encodes the biosynthesis of insect toxins.</title>
        <authorList>
            <person name="Awori R.M."/>
            <person name="Hendre P."/>
            <person name="Amugune N.O."/>
        </authorList>
    </citation>
    <scope>NUCLEOTIDE SEQUENCE [LARGE SCALE GENOMIC DNA]</scope>
    <source>
        <strain evidence="1 2">97</strain>
    </source>
</reference>
<protein>
    <submittedName>
        <fullName evidence="1">Lysis protein</fullName>
    </submittedName>
</protein>
<dbReference type="EMBL" id="CP133647">
    <property type="protein sequence ID" value="WNH01303.1"/>
    <property type="molecule type" value="Genomic_DNA"/>
</dbReference>
<dbReference type="Pfam" id="PF03245">
    <property type="entry name" value="Phage_lysis"/>
    <property type="match status" value="1"/>
</dbReference>
<proteinExistence type="predicted"/>
<evidence type="ECO:0000313" key="2">
    <source>
        <dbReference type="Proteomes" id="UP001300348"/>
    </source>
</evidence>
<sequence>MRWGCLSRKLTHARTEIDTLRADIAVGRRKLRIQAICPVPETSSSGSMSDAASVELTGEAGSTVLDIREGITNDRAKLRYFQEYVRTEGRDINLLNHV</sequence>
<accession>A0ABY9XFD0</accession>
<dbReference type="InterPro" id="IPR004929">
    <property type="entry name" value="I-spanin"/>
</dbReference>
<name>A0ABY9XFD0_9GAMM</name>
<dbReference type="GeneID" id="88857091"/>
<evidence type="ECO:0000313" key="1">
    <source>
        <dbReference type="EMBL" id="WNH01303.1"/>
    </source>
</evidence>
<organism evidence="1 2">
    <name type="scientific">Xenorhabdus griffiniae</name>
    <dbReference type="NCBI Taxonomy" id="351672"/>
    <lineage>
        <taxon>Bacteria</taxon>
        <taxon>Pseudomonadati</taxon>
        <taxon>Pseudomonadota</taxon>
        <taxon>Gammaproteobacteria</taxon>
        <taxon>Enterobacterales</taxon>
        <taxon>Morganellaceae</taxon>
        <taxon>Xenorhabdus</taxon>
    </lineage>
</organism>
<dbReference type="Proteomes" id="UP001300348">
    <property type="component" value="Chromosome"/>
</dbReference>